<dbReference type="EMBL" id="HBKQ01018388">
    <property type="protein sequence ID" value="CAE2232424.1"/>
    <property type="molecule type" value="Transcribed_RNA"/>
</dbReference>
<reference evidence="5" key="1">
    <citation type="submission" date="2021-01" db="EMBL/GenBank/DDBJ databases">
        <authorList>
            <person name="Corre E."/>
            <person name="Pelletier E."/>
            <person name="Niang G."/>
            <person name="Scheremetjew M."/>
            <person name="Finn R."/>
            <person name="Kale V."/>
            <person name="Holt S."/>
            <person name="Cochrane G."/>
            <person name="Meng A."/>
            <person name="Brown T."/>
            <person name="Cohen L."/>
        </authorList>
    </citation>
    <scope>NUCLEOTIDE SEQUENCE</scope>
    <source>
        <strain evidence="5">Isolate 1302-5</strain>
    </source>
</reference>
<dbReference type="InterPro" id="IPR001611">
    <property type="entry name" value="Leu-rich_rpt"/>
</dbReference>
<evidence type="ECO:0000313" key="5">
    <source>
        <dbReference type="EMBL" id="CAE2232424.1"/>
    </source>
</evidence>
<keyword evidence="1" id="KW-0343">GTPase activation</keyword>
<protein>
    <submittedName>
        <fullName evidence="5">Uncharacterized protein</fullName>
    </submittedName>
</protein>
<accession>A0A7S4IKR5</accession>
<dbReference type="Gene3D" id="3.80.10.10">
    <property type="entry name" value="Ribonuclease Inhibitor"/>
    <property type="match status" value="1"/>
</dbReference>
<dbReference type="SUPFAM" id="SSF52047">
    <property type="entry name" value="RNI-like"/>
    <property type="match status" value="1"/>
</dbReference>
<dbReference type="Pfam" id="PF13516">
    <property type="entry name" value="LRR_6"/>
    <property type="match status" value="2"/>
</dbReference>
<dbReference type="PANTHER" id="PTHR24113:SF12">
    <property type="entry name" value="RAN GTPASE-ACTIVATING PROTEIN 1"/>
    <property type="match status" value="1"/>
</dbReference>
<dbReference type="GO" id="GO:0031267">
    <property type="term" value="F:small GTPase binding"/>
    <property type="evidence" value="ECO:0007669"/>
    <property type="project" value="TreeGrafter"/>
</dbReference>
<dbReference type="GO" id="GO:0005096">
    <property type="term" value="F:GTPase activator activity"/>
    <property type="evidence" value="ECO:0007669"/>
    <property type="project" value="UniProtKB-KW"/>
</dbReference>
<dbReference type="InterPro" id="IPR032675">
    <property type="entry name" value="LRR_dom_sf"/>
</dbReference>
<organism evidence="5">
    <name type="scientific">Odontella aurita</name>
    <dbReference type="NCBI Taxonomy" id="265563"/>
    <lineage>
        <taxon>Eukaryota</taxon>
        <taxon>Sar</taxon>
        <taxon>Stramenopiles</taxon>
        <taxon>Ochrophyta</taxon>
        <taxon>Bacillariophyta</taxon>
        <taxon>Mediophyceae</taxon>
        <taxon>Biddulphiophycidae</taxon>
        <taxon>Eupodiscales</taxon>
        <taxon>Odontellaceae</taxon>
        <taxon>Odontella</taxon>
    </lineage>
</organism>
<dbReference type="GO" id="GO:0048471">
    <property type="term" value="C:perinuclear region of cytoplasm"/>
    <property type="evidence" value="ECO:0007669"/>
    <property type="project" value="TreeGrafter"/>
</dbReference>
<feature type="region of interest" description="Disordered" evidence="4">
    <location>
        <begin position="193"/>
        <end position="217"/>
    </location>
</feature>
<sequence length="389" mass="41616">MAMKDNPGCVGRLDLGHNRITDDGAVAIGRALALRPKGGGRREHKTIDEDDVVADFVMESIDFSGNKDLGDDGAAALAAALECGALRSVYLRSCAIRSDGAAAFGKALLAYLASASREQARREGPFLVNVDLSGNDLGTLRAKKKAKPYSPSLLKSKASATTASYMNFIGKKIKSGLKDAGLMEVSQAMGNFIPSSESDDEEEALMGLDEKDDEKSPAARCGARSFAEAFVCSNDKENILERTQYGGVQQGMAKGVKCIVGMRQTSLDEGAADALAAITVRARDTFQINVSIDAKMNDALGRESISALQGMEEEEVLLRSMAKRHLDAVEALRIARQRAAEAAEAAAARARAEEMMSGAFGEPAEDSDFDSMFPGDPDEYAYDNDEYMY</sequence>
<gene>
    <name evidence="5" type="ORF">OAUR00152_LOCUS12465</name>
</gene>
<keyword evidence="2" id="KW-0433">Leucine-rich repeat</keyword>
<dbReference type="InterPro" id="IPR027038">
    <property type="entry name" value="RanGap"/>
</dbReference>
<evidence type="ECO:0000256" key="4">
    <source>
        <dbReference type="SAM" id="MobiDB-lite"/>
    </source>
</evidence>
<evidence type="ECO:0000256" key="1">
    <source>
        <dbReference type="ARBA" id="ARBA00022468"/>
    </source>
</evidence>
<evidence type="ECO:0000256" key="2">
    <source>
        <dbReference type="ARBA" id="ARBA00022614"/>
    </source>
</evidence>
<dbReference type="PANTHER" id="PTHR24113">
    <property type="entry name" value="RAN GTPASE-ACTIVATING PROTEIN 1"/>
    <property type="match status" value="1"/>
</dbReference>
<dbReference type="GO" id="GO:0005634">
    <property type="term" value="C:nucleus"/>
    <property type="evidence" value="ECO:0007669"/>
    <property type="project" value="TreeGrafter"/>
</dbReference>
<name>A0A7S4IKR5_9STRA</name>
<dbReference type="GO" id="GO:0005829">
    <property type="term" value="C:cytosol"/>
    <property type="evidence" value="ECO:0007669"/>
    <property type="project" value="TreeGrafter"/>
</dbReference>
<evidence type="ECO:0000256" key="3">
    <source>
        <dbReference type="ARBA" id="ARBA00022737"/>
    </source>
</evidence>
<proteinExistence type="predicted"/>
<keyword evidence="3" id="KW-0677">Repeat</keyword>
<dbReference type="AlphaFoldDB" id="A0A7S4IKR5"/>
<dbReference type="GO" id="GO:0006913">
    <property type="term" value="P:nucleocytoplasmic transport"/>
    <property type="evidence" value="ECO:0007669"/>
    <property type="project" value="TreeGrafter"/>
</dbReference>